<name>A0ABP8IZJ8_9BACT</name>
<organism evidence="1 2">
    <name type="scientific">Hymenobacter koreensis</name>
    <dbReference type="NCBI Taxonomy" id="1084523"/>
    <lineage>
        <taxon>Bacteria</taxon>
        <taxon>Pseudomonadati</taxon>
        <taxon>Bacteroidota</taxon>
        <taxon>Cytophagia</taxon>
        <taxon>Cytophagales</taxon>
        <taxon>Hymenobacteraceae</taxon>
        <taxon>Hymenobacter</taxon>
    </lineage>
</organism>
<evidence type="ECO:0000313" key="1">
    <source>
        <dbReference type="EMBL" id="GAA4380650.1"/>
    </source>
</evidence>
<gene>
    <name evidence="1" type="ORF">GCM10023186_19400</name>
</gene>
<evidence type="ECO:0000313" key="2">
    <source>
        <dbReference type="Proteomes" id="UP001500454"/>
    </source>
</evidence>
<dbReference type="EMBL" id="BAABHA010000004">
    <property type="protein sequence ID" value="GAA4380650.1"/>
    <property type="molecule type" value="Genomic_DNA"/>
</dbReference>
<reference evidence="2" key="1">
    <citation type="journal article" date="2019" name="Int. J. Syst. Evol. Microbiol.">
        <title>The Global Catalogue of Microorganisms (GCM) 10K type strain sequencing project: providing services to taxonomists for standard genome sequencing and annotation.</title>
        <authorList>
            <consortium name="The Broad Institute Genomics Platform"/>
            <consortium name="The Broad Institute Genome Sequencing Center for Infectious Disease"/>
            <person name="Wu L."/>
            <person name="Ma J."/>
        </authorList>
    </citation>
    <scope>NUCLEOTIDE SEQUENCE [LARGE SCALE GENOMIC DNA]</scope>
    <source>
        <strain evidence="2">JCM 17924</strain>
    </source>
</reference>
<keyword evidence="2" id="KW-1185">Reference proteome</keyword>
<proteinExistence type="predicted"/>
<sequence length="91" mass="9830">MVVPDMADSTTMRGSLERINSATARMRAAEPTDVPPNLRTFMEAKEGSDMGLTAEWVAQVKRKKKAPVGGPALVILRQSKQGIATVRSGYV</sequence>
<comment type="caution">
    <text evidence="1">The sequence shown here is derived from an EMBL/GenBank/DDBJ whole genome shotgun (WGS) entry which is preliminary data.</text>
</comment>
<dbReference type="Proteomes" id="UP001500454">
    <property type="component" value="Unassembled WGS sequence"/>
</dbReference>
<protein>
    <submittedName>
        <fullName evidence="1">Uncharacterized protein</fullName>
    </submittedName>
</protein>
<accession>A0ABP8IZJ8</accession>